<sequence>MVSKELLDELDRNHIEYIVGMRMRKAKEVGEVLKTGGKYKVVRDKLRVKEVWCDANRYIICYNPIQAEYDEKAREEMVAKLESQIKSYGD</sequence>
<name>A0A4Y7R891_9FIRM</name>
<comment type="caution">
    <text evidence="1">The sequence shown here is derived from an EMBL/GenBank/DDBJ whole genome shotgun (WGS) entry which is preliminary data.</text>
</comment>
<dbReference type="AlphaFoldDB" id="A0A4Y7R891"/>
<evidence type="ECO:0000313" key="2">
    <source>
        <dbReference type="Proteomes" id="UP000298324"/>
    </source>
</evidence>
<dbReference type="Proteomes" id="UP000298324">
    <property type="component" value="Unassembled WGS sequence"/>
</dbReference>
<protein>
    <submittedName>
        <fullName evidence="1">Uncharacterized protein</fullName>
    </submittedName>
</protein>
<gene>
    <name evidence="1" type="ORF">Psch_03633</name>
</gene>
<evidence type="ECO:0000313" key="1">
    <source>
        <dbReference type="EMBL" id="TEB04871.1"/>
    </source>
</evidence>
<proteinExistence type="predicted"/>
<reference evidence="1 2" key="1">
    <citation type="journal article" date="2018" name="Environ. Microbiol.">
        <title>Novel energy conservation strategies and behaviour of Pelotomaculum schinkii driving syntrophic propionate catabolism.</title>
        <authorList>
            <person name="Hidalgo-Ahumada C.A.P."/>
            <person name="Nobu M.K."/>
            <person name="Narihiro T."/>
            <person name="Tamaki H."/>
            <person name="Liu W.T."/>
            <person name="Kamagata Y."/>
            <person name="Stams A.J.M."/>
            <person name="Imachi H."/>
            <person name="Sousa D.Z."/>
        </authorList>
    </citation>
    <scope>NUCLEOTIDE SEQUENCE [LARGE SCALE GENOMIC DNA]</scope>
    <source>
        <strain evidence="1 2">HH</strain>
    </source>
</reference>
<accession>A0A4Y7R891</accession>
<organism evidence="1 2">
    <name type="scientific">Pelotomaculum schinkii</name>
    <dbReference type="NCBI Taxonomy" id="78350"/>
    <lineage>
        <taxon>Bacteria</taxon>
        <taxon>Bacillati</taxon>
        <taxon>Bacillota</taxon>
        <taxon>Clostridia</taxon>
        <taxon>Eubacteriales</taxon>
        <taxon>Desulfotomaculaceae</taxon>
        <taxon>Pelotomaculum</taxon>
    </lineage>
</organism>
<dbReference type="EMBL" id="QFGA01000003">
    <property type="protein sequence ID" value="TEB04871.1"/>
    <property type="molecule type" value="Genomic_DNA"/>
</dbReference>
<keyword evidence="2" id="KW-1185">Reference proteome</keyword>